<keyword evidence="8" id="KW-0698">rRNA processing</keyword>
<dbReference type="RefSeq" id="WP_188984292.1">
    <property type="nucleotide sequence ID" value="NZ_BMPO01000007.1"/>
</dbReference>
<dbReference type="PROSITE" id="PS00092">
    <property type="entry name" value="N6_MTASE"/>
    <property type="match status" value="1"/>
</dbReference>
<keyword evidence="8" id="KW-0949">S-adenosyl-L-methionine</keyword>
<dbReference type="GO" id="GO:0052913">
    <property type="term" value="F:16S rRNA (guanine(966)-N(2))-methyltransferase activity"/>
    <property type="evidence" value="ECO:0007669"/>
    <property type="project" value="UniProtKB-EC"/>
</dbReference>
<dbReference type="GO" id="GO:0003676">
    <property type="term" value="F:nucleic acid binding"/>
    <property type="evidence" value="ECO:0007669"/>
    <property type="project" value="InterPro"/>
</dbReference>
<evidence type="ECO:0000256" key="9">
    <source>
        <dbReference type="SAM" id="MobiDB-lite"/>
    </source>
</evidence>
<dbReference type="CDD" id="cd02440">
    <property type="entry name" value="AdoMet_MTases"/>
    <property type="match status" value="1"/>
</dbReference>
<evidence type="ECO:0000256" key="2">
    <source>
        <dbReference type="ARBA" id="ARBA00005269"/>
    </source>
</evidence>
<evidence type="ECO:0000256" key="5">
    <source>
        <dbReference type="ARBA" id="ARBA00022603"/>
    </source>
</evidence>
<dbReference type="InterPro" id="IPR002052">
    <property type="entry name" value="DNA_methylase_N6_adenine_CS"/>
</dbReference>
<comment type="similarity">
    <text evidence="2 8">Belongs to the methyltransferase superfamily. RsmD family.</text>
</comment>
<dbReference type="PIRSF" id="PIRSF004553">
    <property type="entry name" value="CHP00095"/>
    <property type="match status" value="1"/>
</dbReference>
<evidence type="ECO:0000313" key="10">
    <source>
        <dbReference type="EMBL" id="GGK03211.1"/>
    </source>
</evidence>
<reference evidence="10" key="2">
    <citation type="submission" date="2020-09" db="EMBL/GenBank/DDBJ databases">
        <authorList>
            <person name="Sun Q."/>
            <person name="Ohkuma M."/>
        </authorList>
    </citation>
    <scope>NUCLEOTIDE SEQUENCE</scope>
    <source>
        <strain evidence="10">JCM 30078</strain>
    </source>
</reference>
<sequence>MRGKTVKPISQARPKPHGGEGSLRIIGGEWRSRRFAFPSAPGLRPTPDRVRETLFNWLQGQIEAARVIDPFVGSGALFLEALSRGAGESLALDLNSEALSSLRHHLDALNCARGEVVLGDAIRYLDKQPAHPFDIAFLDPPFHQNLLLQACERLERNNWLAARAWVYTESEASPSALGLPSNWRLHREKQAGQVHYALWERTA</sequence>
<dbReference type="EMBL" id="BMPO01000007">
    <property type="protein sequence ID" value="GGK03211.1"/>
    <property type="molecule type" value="Genomic_DNA"/>
</dbReference>
<evidence type="ECO:0000256" key="6">
    <source>
        <dbReference type="ARBA" id="ARBA00022679"/>
    </source>
</evidence>
<proteinExistence type="inferred from homology"/>
<protein>
    <recommendedName>
        <fullName evidence="4 8">Ribosomal RNA small subunit methyltransferase D</fullName>
        <ecNumber evidence="3 8">2.1.1.171</ecNumber>
    </recommendedName>
</protein>
<reference evidence="10" key="1">
    <citation type="journal article" date="2014" name="Int. J. Syst. Evol. Microbiol.">
        <title>Complete genome sequence of Corynebacterium casei LMG S-19264T (=DSM 44701T), isolated from a smear-ripened cheese.</title>
        <authorList>
            <consortium name="US DOE Joint Genome Institute (JGI-PGF)"/>
            <person name="Walter F."/>
            <person name="Albersmeier A."/>
            <person name="Kalinowski J."/>
            <person name="Ruckert C."/>
        </authorList>
    </citation>
    <scope>NUCLEOTIDE SEQUENCE</scope>
    <source>
        <strain evidence="10">JCM 30078</strain>
    </source>
</reference>
<comment type="caution">
    <text evidence="10">The sequence shown here is derived from an EMBL/GenBank/DDBJ whole genome shotgun (WGS) entry which is preliminary data.</text>
</comment>
<name>A0A917Q083_9PSED</name>
<evidence type="ECO:0000313" key="11">
    <source>
        <dbReference type="Proteomes" id="UP000635983"/>
    </source>
</evidence>
<gene>
    <name evidence="10" type="ORF">GCM10009304_31320</name>
</gene>
<dbReference type="EC" id="2.1.1.171" evidence="3 8"/>
<evidence type="ECO:0000256" key="8">
    <source>
        <dbReference type="PIRNR" id="PIRNR004553"/>
    </source>
</evidence>
<dbReference type="SUPFAM" id="SSF53335">
    <property type="entry name" value="S-adenosyl-L-methionine-dependent methyltransferases"/>
    <property type="match status" value="1"/>
</dbReference>
<evidence type="ECO:0000256" key="7">
    <source>
        <dbReference type="ARBA" id="ARBA00048326"/>
    </source>
</evidence>
<keyword evidence="6 8" id="KW-0808">Transferase</keyword>
<accession>A0A917Q083</accession>
<feature type="region of interest" description="Disordered" evidence="9">
    <location>
        <begin position="1"/>
        <end position="22"/>
    </location>
</feature>
<dbReference type="AlphaFoldDB" id="A0A917Q083"/>
<dbReference type="Pfam" id="PF03602">
    <property type="entry name" value="Cons_hypoth95"/>
    <property type="match status" value="1"/>
</dbReference>
<evidence type="ECO:0000256" key="4">
    <source>
        <dbReference type="ARBA" id="ARBA00013682"/>
    </source>
</evidence>
<dbReference type="PANTHER" id="PTHR43542">
    <property type="entry name" value="METHYLTRANSFERASE"/>
    <property type="match status" value="1"/>
</dbReference>
<keyword evidence="11" id="KW-1185">Reference proteome</keyword>
<keyword evidence="5 8" id="KW-0489">Methyltransferase</keyword>
<comment type="function">
    <text evidence="1 8">Specifically methylates the guanine in position 966 of 16S rRNA in the assembled 30S particle.</text>
</comment>
<dbReference type="InterPro" id="IPR004398">
    <property type="entry name" value="RNA_MeTrfase_RsmD"/>
</dbReference>
<dbReference type="Proteomes" id="UP000635983">
    <property type="component" value="Unassembled WGS sequence"/>
</dbReference>
<dbReference type="InterPro" id="IPR029063">
    <property type="entry name" value="SAM-dependent_MTases_sf"/>
</dbReference>
<evidence type="ECO:0000256" key="1">
    <source>
        <dbReference type="ARBA" id="ARBA00002649"/>
    </source>
</evidence>
<organism evidence="10 11">
    <name type="scientific">Pseudomonas matsuisoli</name>
    <dbReference type="NCBI Taxonomy" id="1515666"/>
    <lineage>
        <taxon>Bacteria</taxon>
        <taxon>Pseudomonadati</taxon>
        <taxon>Pseudomonadota</taxon>
        <taxon>Gammaproteobacteria</taxon>
        <taxon>Pseudomonadales</taxon>
        <taxon>Pseudomonadaceae</taxon>
        <taxon>Pseudomonas</taxon>
    </lineage>
</organism>
<dbReference type="PANTHER" id="PTHR43542:SF1">
    <property type="entry name" value="METHYLTRANSFERASE"/>
    <property type="match status" value="1"/>
</dbReference>
<evidence type="ECO:0000256" key="3">
    <source>
        <dbReference type="ARBA" id="ARBA00012141"/>
    </source>
</evidence>
<comment type="catalytic activity">
    <reaction evidence="7 8">
        <text>guanosine(966) in 16S rRNA + S-adenosyl-L-methionine = N(2)-methylguanosine(966) in 16S rRNA + S-adenosyl-L-homocysteine + H(+)</text>
        <dbReference type="Rhea" id="RHEA:23548"/>
        <dbReference type="Rhea" id="RHEA-COMP:10211"/>
        <dbReference type="Rhea" id="RHEA-COMP:10212"/>
        <dbReference type="ChEBI" id="CHEBI:15378"/>
        <dbReference type="ChEBI" id="CHEBI:57856"/>
        <dbReference type="ChEBI" id="CHEBI:59789"/>
        <dbReference type="ChEBI" id="CHEBI:74269"/>
        <dbReference type="ChEBI" id="CHEBI:74481"/>
        <dbReference type="EC" id="2.1.1.171"/>
    </reaction>
</comment>
<dbReference type="NCBIfam" id="TIGR00095">
    <property type="entry name" value="16S rRNA (guanine(966)-N(2))-methyltransferase RsmD"/>
    <property type="match status" value="1"/>
</dbReference>
<dbReference type="Gene3D" id="3.40.50.150">
    <property type="entry name" value="Vaccinia Virus protein VP39"/>
    <property type="match status" value="1"/>
</dbReference>